<accession>A0A0B1TA37</accession>
<evidence type="ECO:0000313" key="4">
    <source>
        <dbReference type="Proteomes" id="UP000053660"/>
    </source>
</evidence>
<dbReference type="Pfam" id="PF23069">
    <property type="entry name" value="DUF7042"/>
    <property type="match status" value="1"/>
</dbReference>
<dbReference type="InterPro" id="IPR055473">
    <property type="entry name" value="DUF7045"/>
</dbReference>
<reference evidence="3 4" key="1">
    <citation type="submission" date="2014-03" db="EMBL/GenBank/DDBJ databases">
        <title>Draft genome of the hookworm Oesophagostomum dentatum.</title>
        <authorList>
            <person name="Mitreva M."/>
        </authorList>
    </citation>
    <scope>NUCLEOTIDE SEQUENCE [LARGE SCALE GENOMIC DNA]</scope>
    <source>
        <strain evidence="3 4">OD-Hann</strain>
    </source>
</reference>
<protein>
    <submittedName>
        <fullName evidence="3">Uncharacterized protein</fullName>
    </submittedName>
</protein>
<evidence type="ECO:0000259" key="1">
    <source>
        <dbReference type="Pfam" id="PF23069"/>
    </source>
</evidence>
<dbReference type="EMBL" id="KN551490">
    <property type="protein sequence ID" value="KHJ92225.1"/>
    <property type="molecule type" value="Genomic_DNA"/>
</dbReference>
<keyword evidence="4" id="KW-1185">Reference proteome</keyword>
<dbReference type="Pfam" id="PF23073">
    <property type="entry name" value="DUF7045"/>
    <property type="match status" value="1"/>
</dbReference>
<sequence>MYLKCIGSFLGPNKERYIIVENEESEEYRCGLLVTSSTQELTVHFSNDSSCALLSSSTSFETYRLKPVKLINYFPSVQTEQISSPCQFPNWVRGDYDSLTVTADWLQYAQLGEGMVAVISRCVHVNEDRIMVYSETKCGEPIGYHCLWFAPRSESVIEFKTTTPRENANASACRHYATPADLRADDCYKVDIGCKDRSAMKITATHCSTGTVFDSRQYQCIASWKDDNLLYLYTVRDQDTRSCFVAQYSSGRLYISSIGTHCTRGFNFAENAEKTIVLEEEASCSSAPKPKAARRPVTSAVKSVNIVIVDPVTDRASTPIVKENPTLTVDTNDPQLTSDPMVSSVPGSLHFVISVISCCLFVILF</sequence>
<gene>
    <name evidence="3" type="ORF">OESDEN_07893</name>
</gene>
<feature type="domain" description="DUF7045" evidence="2">
    <location>
        <begin position="175"/>
        <end position="268"/>
    </location>
</feature>
<name>A0A0B1TA37_OESDE</name>
<dbReference type="Proteomes" id="UP000053660">
    <property type="component" value="Unassembled WGS sequence"/>
</dbReference>
<dbReference type="AlphaFoldDB" id="A0A0B1TA37"/>
<dbReference type="PANTHER" id="PTHR22255:SF4">
    <property type="entry name" value="CATION-INDEPENDENT MANNOSE-6-PHOSPHATE RECEPTOR"/>
    <property type="match status" value="1"/>
</dbReference>
<evidence type="ECO:0000313" key="3">
    <source>
        <dbReference type="EMBL" id="KHJ92225.1"/>
    </source>
</evidence>
<dbReference type="PANTHER" id="PTHR22255">
    <property type="entry name" value="LP06548P"/>
    <property type="match status" value="1"/>
</dbReference>
<organism evidence="3 4">
    <name type="scientific">Oesophagostomum dentatum</name>
    <name type="common">Nodular worm</name>
    <dbReference type="NCBI Taxonomy" id="61180"/>
    <lineage>
        <taxon>Eukaryota</taxon>
        <taxon>Metazoa</taxon>
        <taxon>Ecdysozoa</taxon>
        <taxon>Nematoda</taxon>
        <taxon>Chromadorea</taxon>
        <taxon>Rhabditida</taxon>
        <taxon>Rhabditina</taxon>
        <taxon>Rhabditomorpha</taxon>
        <taxon>Strongyloidea</taxon>
        <taxon>Strongylidae</taxon>
        <taxon>Oesophagostomum</taxon>
    </lineage>
</organism>
<dbReference type="InterPro" id="IPR055470">
    <property type="entry name" value="DUF7042"/>
</dbReference>
<feature type="domain" description="DUF7042" evidence="1">
    <location>
        <begin position="2"/>
        <end position="66"/>
    </location>
</feature>
<evidence type="ECO:0000259" key="2">
    <source>
        <dbReference type="Pfam" id="PF23073"/>
    </source>
</evidence>
<dbReference type="OrthoDB" id="6380161at2759"/>
<proteinExistence type="predicted"/>